<evidence type="ECO:0000256" key="1">
    <source>
        <dbReference type="SAM" id="MobiDB-lite"/>
    </source>
</evidence>
<accession>A0A9Q0ER09</accession>
<evidence type="ECO:0000313" key="3">
    <source>
        <dbReference type="Proteomes" id="UP001148018"/>
    </source>
</evidence>
<keyword evidence="3" id="KW-1185">Reference proteome</keyword>
<dbReference type="EMBL" id="JANIIK010000036">
    <property type="protein sequence ID" value="KAJ3611977.1"/>
    <property type="molecule type" value="Genomic_DNA"/>
</dbReference>
<organism evidence="2 3">
    <name type="scientific">Muraenolepis orangiensis</name>
    <name type="common">Patagonian moray cod</name>
    <dbReference type="NCBI Taxonomy" id="630683"/>
    <lineage>
        <taxon>Eukaryota</taxon>
        <taxon>Metazoa</taxon>
        <taxon>Chordata</taxon>
        <taxon>Craniata</taxon>
        <taxon>Vertebrata</taxon>
        <taxon>Euteleostomi</taxon>
        <taxon>Actinopterygii</taxon>
        <taxon>Neopterygii</taxon>
        <taxon>Teleostei</taxon>
        <taxon>Neoteleostei</taxon>
        <taxon>Acanthomorphata</taxon>
        <taxon>Zeiogadaria</taxon>
        <taxon>Gadariae</taxon>
        <taxon>Gadiformes</taxon>
        <taxon>Muraenolepidoidei</taxon>
        <taxon>Muraenolepididae</taxon>
        <taxon>Muraenolepis</taxon>
    </lineage>
</organism>
<evidence type="ECO:0000313" key="2">
    <source>
        <dbReference type="EMBL" id="KAJ3611977.1"/>
    </source>
</evidence>
<proteinExistence type="predicted"/>
<protein>
    <submittedName>
        <fullName evidence="2">Uncharacterized protein</fullName>
    </submittedName>
</protein>
<dbReference type="AlphaFoldDB" id="A0A9Q0ER09"/>
<comment type="caution">
    <text evidence="2">The sequence shown here is derived from an EMBL/GenBank/DDBJ whole genome shotgun (WGS) entry which is preliminary data.</text>
</comment>
<name>A0A9Q0ER09_9TELE</name>
<feature type="region of interest" description="Disordered" evidence="1">
    <location>
        <begin position="1"/>
        <end position="58"/>
    </location>
</feature>
<sequence length="142" mass="14468">MMSRFGGSGGGWVILGQSDGDPAGFGGTGGQGTTTAERGPSPRPRDGTSSSVKFQREENCEVDRVDLPAFTTCGHAGLEAPMTPMYPTALAPGGRLMSGLGAQESGGSRVIGPGLHTVDYKSSRGFMGTLVPPGGRNKDHAS</sequence>
<feature type="compositionally biased region" description="Gly residues" evidence="1">
    <location>
        <begin position="1"/>
        <end position="13"/>
    </location>
</feature>
<gene>
    <name evidence="2" type="ORF">NHX12_020256</name>
</gene>
<dbReference type="Proteomes" id="UP001148018">
    <property type="component" value="Unassembled WGS sequence"/>
</dbReference>
<reference evidence="2" key="1">
    <citation type="submission" date="2022-07" db="EMBL/GenBank/DDBJ databases">
        <title>Chromosome-level genome of Muraenolepis orangiensis.</title>
        <authorList>
            <person name="Kim J."/>
        </authorList>
    </citation>
    <scope>NUCLEOTIDE SEQUENCE</scope>
    <source>
        <strain evidence="2">KU_S4_2022</strain>
        <tissue evidence="2">Muscle</tissue>
    </source>
</reference>
<feature type="compositionally biased region" description="Gly residues" evidence="1">
    <location>
        <begin position="23"/>
        <end position="32"/>
    </location>
</feature>